<gene>
    <name evidence="2" type="ORF">E2C01_006317</name>
</gene>
<evidence type="ECO:0000313" key="2">
    <source>
        <dbReference type="EMBL" id="MPC13579.1"/>
    </source>
</evidence>
<evidence type="ECO:0000313" key="3">
    <source>
        <dbReference type="Proteomes" id="UP000324222"/>
    </source>
</evidence>
<dbReference type="AlphaFoldDB" id="A0A5B7CW03"/>
<accession>A0A5B7CW03</accession>
<keyword evidence="1" id="KW-0472">Membrane</keyword>
<reference evidence="2 3" key="1">
    <citation type="submission" date="2019-05" db="EMBL/GenBank/DDBJ databases">
        <title>Another draft genome of Portunus trituberculatus and its Hox gene families provides insights of decapod evolution.</title>
        <authorList>
            <person name="Jeong J.-H."/>
            <person name="Song I."/>
            <person name="Kim S."/>
            <person name="Choi T."/>
            <person name="Kim D."/>
            <person name="Ryu S."/>
            <person name="Kim W."/>
        </authorList>
    </citation>
    <scope>NUCLEOTIDE SEQUENCE [LARGE SCALE GENOMIC DNA]</scope>
    <source>
        <tissue evidence="2">Muscle</tissue>
    </source>
</reference>
<dbReference type="EMBL" id="VSRR010000291">
    <property type="protein sequence ID" value="MPC13579.1"/>
    <property type="molecule type" value="Genomic_DNA"/>
</dbReference>
<comment type="caution">
    <text evidence="2">The sequence shown here is derived from an EMBL/GenBank/DDBJ whole genome shotgun (WGS) entry which is preliminary data.</text>
</comment>
<name>A0A5B7CW03_PORTR</name>
<organism evidence="2 3">
    <name type="scientific">Portunus trituberculatus</name>
    <name type="common">Swimming crab</name>
    <name type="synonym">Neptunus trituberculatus</name>
    <dbReference type="NCBI Taxonomy" id="210409"/>
    <lineage>
        <taxon>Eukaryota</taxon>
        <taxon>Metazoa</taxon>
        <taxon>Ecdysozoa</taxon>
        <taxon>Arthropoda</taxon>
        <taxon>Crustacea</taxon>
        <taxon>Multicrustacea</taxon>
        <taxon>Malacostraca</taxon>
        <taxon>Eumalacostraca</taxon>
        <taxon>Eucarida</taxon>
        <taxon>Decapoda</taxon>
        <taxon>Pleocyemata</taxon>
        <taxon>Brachyura</taxon>
        <taxon>Eubrachyura</taxon>
        <taxon>Portunoidea</taxon>
        <taxon>Portunidae</taxon>
        <taxon>Portuninae</taxon>
        <taxon>Portunus</taxon>
    </lineage>
</organism>
<evidence type="ECO:0000256" key="1">
    <source>
        <dbReference type="SAM" id="Phobius"/>
    </source>
</evidence>
<feature type="transmembrane region" description="Helical" evidence="1">
    <location>
        <begin position="21"/>
        <end position="40"/>
    </location>
</feature>
<keyword evidence="3" id="KW-1185">Reference proteome</keyword>
<sequence length="52" mass="5711">MVVKGNVRCSKISLCEPSLSGGCLYSILFFFWSIIPVGILEEHGKHCSVSTH</sequence>
<keyword evidence="1" id="KW-0812">Transmembrane</keyword>
<protein>
    <submittedName>
        <fullName evidence="2">Uncharacterized protein</fullName>
    </submittedName>
</protein>
<keyword evidence="1" id="KW-1133">Transmembrane helix</keyword>
<dbReference type="Proteomes" id="UP000324222">
    <property type="component" value="Unassembled WGS sequence"/>
</dbReference>
<proteinExistence type="predicted"/>